<reference evidence="2 3" key="1">
    <citation type="submission" date="2019-10" db="EMBL/GenBank/DDBJ databases">
        <authorList>
            <person name="Lin L.C."/>
        </authorList>
    </citation>
    <scope>NUCLEOTIDE SEQUENCE [LARGE SCALE GENOMIC DNA]</scope>
</reference>
<feature type="transmembrane region" description="Helical" evidence="1">
    <location>
        <begin position="12"/>
        <end position="32"/>
    </location>
</feature>
<accession>A0A5P8PR88</accession>
<sequence length="127" mass="14129">MASDKVPESKAFAIFIALLPTLILGVGGYFGFVQDMTNHHALTDQKVLAQEDTQKKQQAEIEALEKVIQSYMTLPPRVSTLEVTTSELSAHYNRLNVDVEIMKRDLGYVSKGVDSILSKLDEMGKDK</sequence>
<gene>
    <name evidence="2" type="ORF">VOWphi5012_009</name>
</gene>
<dbReference type="Proteomes" id="UP000325783">
    <property type="component" value="Segment"/>
</dbReference>
<keyword evidence="1" id="KW-0812">Transmembrane</keyword>
<proteinExistence type="predicted"/>
<dbReference type="EMBL" id="MN584918">
    <property type="protein sequence ID" value="QFR59793.1"/>
    <property type="molecule type" value="Genomic_DNA"/>
</dbReference>
<evidence type="ECO:0000313" key="3">
    <source>
        <dbReference type="Proteomes" id="UP000325783"/>
    </source>
</evidence>
<evidence type="ECO:0000256" key="1">
    <source>
        <dbReference type="SAM" id="Phobius"/>
    </source>
</evidence>
<evidence type="ECO:0000313" key="2">
    <source>
        <dbReference type="EMBL" id="QFR59793.1"/>
    </source>
</evidence>
<keyword evidence="3" id="KW-1185">Reference proteome</keyword>
<name>A0A5P8PR88_9CAUD</name>
<keyword evidence="1" id="KW-0472">Membrane</keyword>
<organism evidence="2 3">
    <name type="scientific">Vibrio phage phi50-12</name>
    <dbReference type="NCBI Taxonomy" id="2654972"/>
    <lineage>
        <taxon>Viruses</taxon>
        <taxon>Duplodnaviria</taxon>
        <taxon>Heunggongvirae</taxon>
        <taxon>Uroviricota</taxon>
        <taxon>Caudoviricetes</taxon>
        <taxon>Schitoviridae</taxon>
        <taxon>Penintadodekavirus</taxon>
        <taxon>Penintadodekavirus 5012</taxon>
    </lineage>
</organism>
<keyword evidence="1" id="KW-1133">Transmembrane helix</keyword>
<protein>
    <submittedName>
        <fullName evidence="2">Uncharacterized protein</fullName>
    </submittedName>
</protein>